<keyword evidence="1" id="KW-0489">Methyltransferase</keyword>
<evidence type="ECO:0000313" key="1">
    <source>
        <dbReference type="EMBL" id="MBU3852578.1"/>
    </source>
</evidence>
<dbReference type="Gene3D" id="3.40.1010.10">
    <property type="entry name" value="Cobalt-precorrin-4 Transmethylase, Domain 1"/>
    <property type="match status" value="1"/>
</dbReference>
<dbReference type="PIRSF" id="PIRSF005917">
    <property type="entry name" value="MTase_YraL"/>
    <property type="match status" value="1"/>
</dbReference>
<comment type="caution">
    <text evidence="1">The sequence shown here is derived from an EMBL/GenBank/DDBJ whole genome shotgun (WGS) entry which is preliminary data.</text>
</comment>
<gene>
    <name evidence="1" type="ORF">H9789_01880</name>
</gene>
<evidence type="ECO:0000313" key="2">
    <source>
        <dbReference type="Proteomes" id="UP000823865"/>
    </source>
</evidence>
<sequence length="235" mass="25858">MEAALYLLPVTLGDTAISAVLPAYNKEVILGLKHFIVEDVRSARRFLKKVDSSIVIDELTFYPMGKHASHDVFASYLKPLEQGIPMGVLSEAGCPAVADPGSDVVAIAQRKGLKVVPLVGPSSMILAVMASGFNGQSFAFNGYLPINPGERIQKIKSLEQKVYQEHQTQLFIETPYRNGKMIDDLLRTCKPSTRLCIAAGITCAEEFIRTKTIKEWKSSTLPDLSKIPAIFLIYK</sequence>
<proteinExistence type="predicted"/>
<dbReference type="InterPro" id="IPR014776">
    <property type="entry name" value="4pyrrole_Mease_sub2"/>
</dbReference>
<dbReference type="PANTHER" id="PTHR46111:SF2">
    <property type="entry name" value="SAM-DEPENDENT METHYLTRANSFERASE"/>
    <property type="match status" value="1"/>
</dbReference>
<reference evidence="1" key="2">
    <citation type="submission" date="2021-04" db="EMBL/GenBank/DDBJ databases">
        <authorList>
            <person name="Gilroy R."/>
        </authorList>
    </citation>
    <scope>NUCLEOTIDE SEQUENCE</scope>
    <source>
        <strain evidence="1">G3-2149</strain>
    </source>
</reference>
<protein>
    <submittedName>
        <fullName evidence="1">SAM-dependent methyltransferase</fullName>
    </submittedName>
</protein>
<dbReference type="GO" id="GO:0032259">
    <property type="term" value="P:methylation"/>
    <property type="evidence" value="ECO:0007669"/>
    <property type="project" value="UniProtKB-KW"/>
</dbReference>
<reference evidence="1" key="1">
    <citation type="journal article" date="2021" name="PeerJ">
        <title>Extensive microbial diversity within the chicken gut microbiome revealed by metagenomics and culture.</title>
        <authorList>
            <person name="Gilroy R."/>
            <person name="Ravi A."/>
            <person name="Getino M."/>
            <person name="Pursley I."/>
            <person name="Horton D.L."/>
            <person name="Alikhan N.F."/>
            <person name="Baker D."/>
            <person name="Gharbi K."/>
            <person name="Hall N."/>
            <person name="Watson M."/>
            <person name="Adriaenssens E.M."/>
            <person name="Foster-Nyarko E."/>
            <person name="Jarju S."/>
            <person name="Secka A."/>
            <person name="Antonio M."/>
            <person name="Oren A."/>
            <person name="Chaudhuri R.R."/>
            <person name="La Ragione R."/>
            <person name="Hildebrand F."/>
            <person name="Pallen M.J."/>
        </authorList>
    </citation>
    <scope>NUCLEOTIDE SEQUENCE</scope>
    <source>
        <strain evidence="1">G3-2149</strain>
    </source>
</reference>
<keyword evidence="1" id="KW-0808">Transferase</keyword>
<dbReference type="InterPro" id="IPR014777">
    <property type="entry name" value="4pyrrole_Mease_sub1"/>
</dbReference>
<dbReference type="EMBL" id="JAHLFU010000032">
    <property type="protein sequence ID" value="MBU3852578.1"/>
    <property type="molecule type" value="Genomic_DNA"/>
</dbReference>
<dbReference type="InterPro" id="IPR035996">
    <property type="entry name" value="4pyrrol_Methylase_sf"/>
</dbReference>
<dbReference type="Proteomes" id="UP000823865">
    <property type="component" value="Unassembled WGS sequence"/>
</dbReference>
<accession>A0A9E2L6R0</accession>
<dbReference type="AlphaFoldDB" id="A0A9E2L6R0"/>
<dbReference type="CDD" id="cd11649">
    <property type="entry name" value="RsmI_like"/>
    <property type="match status" value="1"/>
</dbReference>
<dbReference type="Gene3D" id="3.30.950.10">
    <property type="entry name" value="Methyltransferase, Cobalt-precorrin-4 Transmethylase, Domain 2"/>
    <property type="match status" value="1"/>
</dbReference>
<name>A0A9E2L6R0_9BACT</name>
<dbReference type="PANTHER" id="PTHR46111">
    <property type="entry name" value="RIBOSOMAL RNA SMALL SUBUNIT METHYLTRANSFERASE I"/>
    <property type="match status" value="1"/>
</dbReference>
<dbReference type="InterPro" id="IPR008189">
    <property type="entry name" value="rRNA_ssu_MeTfrase_I"/>
</dbReference>
<dbReference type="GO" id="GO:0008168">
    <property type="term" value="F:methyltransferase activity"/>
    <property type="evidence" value="ECO:0007669"/>
    <property type="project" value="UniProtKB-KW"/>
</dbReference>
<dbReference type="SUPFAM" id="SSF53790">
    <property type="entry name" value="Tetrapyrrole methylase"/>
    <property type="match status" value="1"/>
</dbReference>
<organism evidence="1 2">
    <name type="scientific">Candidatus Paraprevotella stercoravium</name>
    <dbReference type="NCBI Taxonomy" id="2838725"/>
    <lineage>
        <taxon>Bacteria</taxon>
        <taxon>Pseudomonadati</taxon>
        <taxon>Bacteroidota</taxon>
        <taxon>Bacteroidia</taxon>
        <taxon>Bacteroidales</taxon>
        <taxon>Prevotellaceae</taxon>
        <taxon>Paraprevotella</taxon>
    </lineage>
</organism>